<dbReference type="Gene3D" id="3.40.50.300">
    <property type="entry name" value="P-loop containing nucleotide triphosphate hydrolases"/>
    <property type="match status" value="1"/>
</dbReference>
<dbReference type="OrthoDB" id="88903at2"/>
<sequence length="731" mass="81606">MNFEAPALQLDSDGTARREDKYSRSELAERIAEALVRAEPDESLVLALEGPWGSGKSWLIERVTEVMKAGRAGGQAKVVHFNPWLIGEESNLILDFLVQIGLEIDATANNVAAAKTAATSLLRYAKALGFGRYLKYVPVPILKETGEILAEAHEKLSEHLETARESLEGDGKKMPSLTDARKTARAAVSGLEQRLVVVIDDIDRLRSREIRAVMQLVKAVADFPNTSFLLSMDAEAVARALAEDSDVTVGRRYLEKIVQLSISVPPIDRGDSLKDIENRFRTVTSAIRHETKPFESQLLEEALSAVARLCSTPRDVVRWANHVGWSARGLAGSINIADLCVAEALQIRLGTNTWHRILSSLGCDEDDSENYQNADPWAHGDPTKYSRRQEALEQIAAEFESRFELRVLRWLFPDFEKNGDRSPSNSLRNRRLAALPVRQHYRRFRANRDDVSGSDLDNWLLNPSEFDKALGNDRPTFEYRDLQRLFAISQRLNPKTIPHQIEKLQPLLKAISRYSTSEFGNSAAPDTSIAIIASELFIALESSDIAVRLRVQEDLALPEAVYLLDWLSHRVDDRLYQDEGRQASAKKARDVLTPLVLSRLRTAVENRALLSERARIYMLYALSRIGSLTEAGKAVEGIARESGDLEALLEQVAALPAEHWNTSAVPLIDLVSDPKAFIDSINALDDSAYGTLKKAYMNVSGQQLDELAANFQRISTMEQLLTAKQIHKTEH</sequence>
<feature type="region of interest" description="Disordered" evidence="1">
    <location>
        <begin position="1"/>
        <end position="21"/>
    </location>
</feature>
<gene>
    <name evidence="3" type="ORF">DFR39_101189</name>
</gene>
<dbReference type="InterPro" id="IPR011646">
    <property type="entry name" value="KAP_P-loop"/>
</dbReference>
<dbReference type="RefSeq" id="WP_133601659.1">
    <property type="nucleotide sequence ID" value="NZ_JAUFPJ010000005.1"/>
</dbReference>
<name>A0A4R6NAG9_9BURK</name>
<feature type="domain" description="KAP NTPase" evidence="2">
    <location>
        <begin position="25"/>
        <end position="324"/>
    </location>
</feature>
<evidence type="ECO:0000256" key="1">
    <source>
        <dbReference type="SAM" id="MobiDB-lite"/>
    </source>
</evidence>
<comment type="caution">
    <text evidence="3">The sequence shown here is derived from an EMBL/GenBank/DDBJ whole genome shotgun (WGS) entry which is preliminary data.</text>
</comment>
<evidence type="ECO:0000259" key="2">
    <source>
        <dbReference type="Pfam" id="PF07693"/>
    </source>
</evidence>
<dbReference type="InterPro" id="IPR052754">
    <property type="entry name" value="NTPase_KAP_P-loop"/>
</dbReference>
<dbReference type="PANTHER" id="PTHR22674:SF6">
    <property type="entry name" value="NTPASE KAP FAMILY P-LOOP DOMAIN-CONTAINING PROTEIN 1"/>
    <property type="match status" value="1"/>
</dbReference>
<dbReference type="Proteomes" id="UP000295357">
    <property type="component" value="Unassembled WGS sequence"/>
</dbReference>
<accession>A0A4R6NAG9</accession>
<dbReference type="SUPFAM" id="SSF52540">
    <property type="entry name" value="P-loop containing nucleoside triphosphate hydrolases"/>
    <property type="match status" value="1"/>
</dbReference>
<protein>
    <submittedName>
        <fullName evidence="3">Putative KAP-like P-loop ATPase</fullName>
    </submittedName>
</protein>
<proteinExistence type="predicted"/>
<dbReference type="InterPro" id="IPR027417">
    <property type="entry name" value="P-loop_NTPase"/>
</dbReference>
<keyword evidence="4" id="KW-1185">Reference proteome</keyword>
<evidence type="ECO:0000313" key="4">
    <source>
        <dbReference type="Proteomes" id="UP000295357"/>
    </source>
</evidence>
<dbReference type="PANTHER" id="PTHR22674">
    <property type="entry name" value="NTPASE, KAP FAMILY P-LOOP DOMAIN-CONTAINING 1"/>
    <property type="match status" value="1"/>
</dbReference>
<evidence type="ECO:0000313" key="3">
    <source>
        <dbReference type="EMBL" id="TDP12716.1"/>
    </source>
</evidence>
<dbReference type="AlphaFoldDB" id="A0A4R6NAG9"/>
<organism evidence="3 4">
    <name type="scientific">Roseateles asaccharophilus</name>
    <dbReference type="NCBI Taxonomy" id="582607"/>
    <lineage>
        <taxon>Bacteria</taxon>
        <taxon>Pseudomonadati</taxon>
        <taxon>Pseudomonadota</taxon>
        <taxon>Betaproteobacteria</taxon>
        <taxon>Burkholderiales</taxon>
        <taxon>Sphaerotilaceae</taxon>
        <taxon>Roseateles</taxon>
    </lineage>
</organism>
<dbReference type="EMBL" id="SNXE01000001">
    <property type="protein sequence ID" value="TDP12716.1"/>
    <property type="molecule type" value="Genomic_DNA"/>
</dbReference>
<dbReference type="Pfam" id="PF07693">
    <property type="entry name" value="KAP_NTPase"/>
    <property type="match status" value="1"/>
</dbReference>
<reference evidence="3 4" key="1">
    <citation type="submission" date="2019-03" db="EMBL/GenBank/DDBJ databases">
        <title>Genomic Encyclopedia of Type Strains, Phase IV (KMG-IV): sequencing the most valuable type-strain genomes for metagenomic binning, comparative biology and taxonomic classification.</title>
        <authorList>
            <person name="Goeker M."/>
        </authorList>
    </citation>
    <scope>NUCLEOTIDE SEQUENCE [LARGE SCALE GENOMIC DNA]</scope>
    <source>
        <strain evidence="3 4">DSM 25082</strain>
    </source>
</reference>